<evidence type="ECO:0000313" key="7">
    <source>
        <dbReference type="Proteomes" id="UP000053937"/>
    </source>
</evidence>
<dbReference type="PANTHER" id="PTHR12835:SF5">
    <property type="entry name" value="BIOTIN--PROTEIN LIGASE"/>
    <property type="match status" value="1"/>
</dbReference>
<comment type="caution">
    <text evidence="6">The sequence shown here is derived from an EMBL/GenBank/DDBJ whole genome shotgun (WGS) entry which is preliminary data.</text>
</comment>
<dbReference type="GO" id="GO:0003677">
    <property type="term" value="F:DNA binding"/>
    <property type="evidence" value="ECO:0007669"/>
    <property type="project" value="UniProtKB-UniRule"/>
</dbReference>
<dbReference type="HAMAP" id="MF_00978">
    <property type="entry name" value="Bifunct_BirA"/>
    <property type="match status" value="1"/>
</dbReference>
<comment type="function">
    <text evidence="4">Acts both as a biotin--[acetyl-CoA-carboxylase] ligase and a repressor.</text>
</comment>
<keyword evidence="1 4" id="KW-0436">Ligase</keyword>
<dbReference type="GO" id="GO:0004077">
    <property type="term" value="F:biotin--[biotin carboxyl-carrier protein] ligase activity"/>
    <property type="evidence" value="ECO:0007669"/>
    <property type="project" value="UniProtKB-UniRule"/>
</dbReference>
<dbReference type="EC" id="6.3.4.15" evidence="4"/>
<dbReference type="GO" id="GO:0005737">
    <property type="term" value="C:cytoplasm"/>
    <property type="evidence" value="ECO:0007669"/>
    <property type="project" value="TreeGrafter"/>
</dbReference>
<dbReference type="Pfam" id="PF08279">
    <property type="entry name" value="HTH_11"/>
    <property type="match status" value="1"/>
</dbReference>
<name>A0A101JVA6_CHLLI</name>
<feature type="binding site" evidence="4">
    <location>
        <begin position="120"/>
        <end position="122"/>
    </location>
    <ligand>
        <name>biotin</name>
        <dbReference type="ChEBI" id="CHEBI:57586"/>
    </ligand>
</feature>
<dbReference type="InterPro" id="IPR004408">
    <property type="entry name" value="Biotin_CoA_COase_ligase"/>
</dbReference>
<keyword evidence="7" id="KW-1185">Reference proteome</keyword>
<keyword evidence="4" id="KW-0805">Transcription regulation</keyword>
<evidence type="ECO:0000256" key="3">
    <source>
        <dbReference type="ARBA" id="ARBA00047846"/>
    </source>
</evidence>
<dbReference type="OrthoDB" id="9807064at2"/>
<dbReference type="Pfam" id="PF03099">
    <property type="entry name" value="BPL_LplA_LipB"/>
    <property type="match status" value="1"/>
</dbReference>
<dbReference type="PROSITE" id="PS51733">
    <property type="entry name" value="BPL_LPL_CATALYTIC"/>
    <property type="match status" value="1"/>
</dbReference>
<feature type="domain" description="BPL/LPL catalytic" evidence="5">
    <location>
        <begin position="68"/>
        <end position="259"/>
    </location>
</feature>
<dbReference type="PANTHER" id="PTHR12835">
    <property type="entry name" value="BIOTIN PROTEIN LIGASE"/>
    <property type="match status" value="1"/>
</dbReference>
<comment type="catalytic activity">
    <reaction evidence="3 4">
        <text>biotin + L-lysyl-[protein] + ATP = N(6)-biotinyl-L-lysyl-[protein] + AMP + diphosphate + H(+)</text>
        <dbReference type="Rhea" id="RHEA:11756"/>
        <dbReference type="Rhea" id="RHEA-COMP:9752"/>
        <dbReference type="Rhea" id="RHEA-COMP:10505"/>
        <dbReference type="ChEBI" id="CHEBI:15378"/>
        <dbReference type="ChEBI" id="CHEBI:29969"/>
        <dbReference type="ChEBI" id="CHEBI:30616"/>
        <dbReference type="ChEBI" id="CHEBI:33019"/>
        <dbReference type="ChEBI" id="CHEBI:57586"/>
        <dbReference type="ChEBI" id="CHEBI:83144"/>
        <dbReference type="ChEBI" id="CHEBI:456215"/>
        <dbReference type="EC" id="6.3.4.15"/>
    </reaction>
</comment>
<dbReference type="InterPro" id="IPR036388">
    <property type="entry name" value="WH-like_DNA-bd_sf"/>
</dbReference>
<keyword evidence="4" id="KW-0067">ATP-binding</keyword>
<dbReference type="InterPro" id="IPR036390">
    <property type="entry name" value="WH_DNA-bd_sf"/>
</dbReference>
<dbReference type="NCBIfam" id="TIGR00121">
    <property type="entry name" value="birA_ligase"/>
    <property type="match status" value="1"/>
</dbReference>
<feature type="binding site" evidence="4">
    <location>
        <position position="188"/>
    </location>
    <ligand>
        <name>biotin</name>
        <dbReference type="ChEBI" id="CHEBI:57586"/>
    </ligand>
</feature>
<dbReference type="RefSeq" id="WP_059138142.1">
    <property type="nucleotide sequence ID" value="NZ_LMBR01000002.1"/>
</dbReference>
<keyword evidence="2 4" id="KW-0092">Biotin</keyword>
<reference evidence="6 7" key="1">
    <citation type="submission" date="2015-10" db="EMBL/GenBank/DDBJ databases">
        <title>Draft Genome Sequence of Chlorobium limicola strain Frasassi Growing under Artificial Lighting in the Frasassi Cave System.</title>
        <authorList>
            <person name="Mansor M."/>
            <person name="Macalady J."/>
        </authorList>
    </citation>
    <scope>NUCLEOTIDE SEQUENCE [LARGE SCALE GENOMIC DNA]</scope>
    <source>
        <strain evidence="6 7">Frasassi</strain>
    </source>
</reference>
<dbReference type="EMBL" id="LMBR01000002">
    <property type="protein sequence ID" value="KUL33141.1"/>
    <property type="molecule type" value="Genomic_DNA"/>
</dbReference>
<evidence type="ECO:0000259" key="5">
    <source>
        <dbReference type="PROSITE" id="PS51733"/>
    </source>
</evidence>
<feature type="binding site" evidence="4">
    <location>
        <begin position="92"/>
        <end position="94"/>
    </location>
    <ligand>
        <name>biotin</name>
        <dbReference type="ChEBI" id="CHEBI:57586"/>
    </ligand>
</feature>
<dbReference type="InterPro" id="IPR045864">
    <property type="entry name" value="aa-tRNA-synth_II/BPL/LPL"/>
</dbReference>
<dbReference type="InterPro" id="IPR011991">
    <property type="entry name" value="ArsR-like_HTH"/>
</dbReference>
<protein>
    <recommendedName>
        <fullName evidence="4">Bifunctional ligase/repressor BirA</fullName>
    </recommendedName>
    <alternativeName>
        <fullName evidence="4">Biotin--[acetyl-CoA-carboxylase] ligase</fullName>
        <ecNumber evidence="4">6.3.4.15</ecNumber>
    </alternativeName>
    <alternativeName>
        <fullName evidence="4">Biotin--protein ligase</fullName>
    </alternativeName>
    <alternativeName>
        <fullName evidence="4">Biotin-[acetyl-CoA carboxylase] synthetase</fullName>
    </alternativeName>
</protein>
<accession>A0A101JVA6</accession>
<organism evidence="6 7">
    <name type="scientific">Chlorobium limicola</name>
    <dbReference type="NCBI Taxonomy" id="1092"/>
    <lineage>
        <taxon>Bacteria</taxon>
        <taxon>Pseudomonadati</taxon>
        <taxon>Chlorobiota</taxon>
        <taxon>Chlorobiia</taxon>
        <taxon>Chlorobiales</taxon>
        <taxon>Chlorobiaceae</taxon>
        <taxon>Chlorobium/Pelodictyon group</taxon>
        <taxon>Chlorobium</taxon>
    </lineage>
</organism>
<evidence type="ECO:0000256" key="4">
    <source>
        <dbReference type="HAMAP-Rule" id="MF_00978"/>
    </source>
</evidence>
<comment type="similarity">
    <text evidence="4">Belongs to the biotin--protein ligase family.</text>
</comment>
<evidence type="ECO:0000313" key="6">
    <source>
        <dbReference type="EMBL" id="KUL33141.1"/>
    </source>
</evidence>
<dbReference type="Gene3D" id="3.30.930.10">
    <property type="entry name" value="Bira Bifunctional Protein, Domain 2"/>
    <property type="match status" value="1"/>
</dbReference>
<proteinExistence type="inferred from homology"/>
<dbReference type="InterPro" id="IPR004143">
    <property type="entry name" value="BPL_LPL_catalytic"/>
</dbReference>
<keyword evidence="4" id="KW-0804">Transcription</keyword>
<keyword evidence="4" id="KW-0547">Nucleotide-binding</keyword>
<dbReference type="Gene3D" id="2.30.30.100">
    <property type="match status" value="1"/>
</dbReference>
<keyword evidence="4" id="KW-0678">Repressor</keyword>
<dbReference type="SUPFAM" id="SSF46785">
    <property type="entry name" value="Winged helix' DNA-binding domain"/>
    <property type="match status" value="1"/>
</dbReference>
<feature type="binding site" evidence="4">
    <location>
        <position position="116"/>
    </location>
    <ligand>
        <name>biotin</name>
        <dbReference type="ChEBI" id="CHEBI:57586"/>
    </ligand>
</feature>
<dbReference type="GO" id="GO:0005524">
    <property type="term" value="F:ATP binding"/>
    <property type="evidence" value="ECO:0007669"/>
    <property type="project" value="UniProtKB-UniRule"/>
</dbReference>
<feature type="DNA-binding region" description="H-T-H motif" evidence="4">
    <location>
        <begin position="21"/>
        <end position="40"/>
    </location>
</feature>
<dbReference type="Gene3D" id="1.10.10.10">
    <property type="entry name" value="Winged helix-like DNA-binding domain superfamily/Winged helix DNA-binding domain"/>
    <property type="match status" value="1"/>
</dbReference>
<dbReference type="GO" id="GO:0006355">
    <property type="term" value="P:regulation of DNA-templated transcription"/>
    <property type="evidence" value="ECO:0007669"/>
    <property type="project" value="UniProtKB-UniRule"/>
</dbReference>
<dbReference type="SUPFAM" id="SSF55681">
    <property type="entry name" value="Class II aaRS and biotin synthetases"/>
    <property type="match status" value="1"/>
</dbReference>
<dbReference type="AlphaFoldDB" id="A0A101JVA6"/>
<sequence length="330" mass="36225">MNDLTYGILSRLHSASDYLSGEDLCREFGITRSAVWKHIGKLRDAGCRIDAVTGSGYRLIDLSGAPVAGEVHLFLTTRSAGRIFHYQKETESTNLEAKKLAAEGVPEGAVIVADTQSAGRGRLGRTWVSPAGKNLYFSLILRPSVASLRIPQITLLVAAAIHQAICDLYPCIEAGVKWPNDILAGGRKLCGVLCEMQSEPGLTHFVVVGIGINVNQDDFPEELQDKATSLKLETGECFSRSRLLATVLNRFEDLYHNWQREDDLGFILPYLERYSLLQGKEVCIDQFSRQITGKVCGIARGGELVVQTEEGVELKISSGEASLRKAYTHL</sequence>
<dbReference type="InterPro" id="IPR013196">
    <property type="entry name" value="HTH_11"/>
</dbReference>
<evidence type="ECO:0000256" key="2">
    <source>
        <dbReference type="ARBA" id="ARBA00023267"/>
    </source>
</evidence>
<dbReference type="Proteomes" id="UP000053937">
    <property type="component" value="Unassembled WGS sequence"/>
</dbReference>
<gene>
    <name evidence="4" type="primary">birA</name>
    <name evidence="6" type="ORF">ASB62_00520</name>
</gene>
<dbReference type="CDD" id="cd00090">
    <property type="entry name" value="HTH_ARSR"/>
    <property type="match status" value="1"/>
</dbReference>
<dbReference type="InterPro" id="IPR030855">
    <property type="entry name" value="Bifunct_BirA"/>
</dbReference>
<dbReference type="Pfam" id="PF02237">
    <property type="entry name" value="BPL_C"/>
    <property type="match status" value="1"/>
</dbReference>
<keyword evidence="4" id="KW-0238">DNA-binding</keyword>
<dbReference type="CDD" id="cd16442">
    <property type="entry name" value="BPL"/>
    <property type="match status" value="1"/>
</dbReference>
<dbReference type="InterPro" id="IPR003142">
    <property type="entry name" value="BPL_C"/>
</dbReference>
<evidence type="ECO:0000256" key="1">
    <source>
        <dbReference type="ARBA" id="ARBA00022598"/>
    </source>
</evidence>